<name>A0A6J6GC94_9ZZZZ</name>
<dbReference type="InterPro" id="IPR015797">
    <property type="entry name" value="NUDIX_hydrolase-like_dom_sf"/>
</dbReference>
<comment type="cofactor">
    <cofactor evidence="1">
        <name>Mg(2+)</name>
        <dbReference type="ChEBI" id="CHEBI:18420"/>
    </cofactor>
</comment>
<evidence type="ECO:0000313" key="5">
    <source>
        <dbReference type="EMBL" id="CAB4596744.1"/>
    </source>
</evidence>
<evidence type="ECO:0000256" key="1">
    <source>
        <dbReference type="ARBA" id="ARBA00001946"/>
    </source>
</evidence>
<protein>
    <submittedName>
        <fullName evidence="5">Unannotated protein</fullName>
    </submittedName>
</protein>
<dbReference type="PROSITE" id="PS00893">
    <property type="entry name" value="NUDIX_BOX"/>
    <property type="match status" value="1"/>
</dbReference>
<dbReference type="Gene3D" id="3.90.79.10">
    <property type="entry name" value="Nucleoside Triphosphate Pyrophosphohydrolase"/>
    <property type="match status" value="1"/>
</dbReference>
<organism evidence="5">
    <name type="scientific">freshwater metagenome</name>
    <dbReference type="NCBI Taxonomy" id="449393"/>
    <lineage>
        <taxon>unclassified sequences</taxon>
        <taxon>metagenomes</taxon>
        <taxon>ecological metagenomes</taxon>
    </lineage>
</organism>
<dbReference type="InterPro" id="IPR000086">
    <property type="entry name" value="NUDIX_hydrolase_dom"/>
</dbReference>
<dbReference type="AlphaFoldDB" id="A0A6J6GC94"/>
<dbReference type="PROSITE" id="PS51462">
    <property type="entry name" value="NUDIX"/>
    <property type="match status" value="1"/>
</dbReference>
<keyword evidence="3" id="KW-0460">Magnesium</keyword>
<accession>A0A6J6GC94</accession>
<dbReference type="InterPro" id="IPR020084">
    <property type="entry name" value="NUDIX_hydrolase_CS"/>
</dbReference>
<proteinExistence type="predicted"/>
<gene>
    <name evidence="5" type="ORF">UFOPK1808_00488</name>
</gene>
<dbReference type="PANTHER" id="PTHR43046">
    <property type="entry name" value="GDP-MANNOSE MANNOSYL HYDROLASE"/>
    <property type="match status" value="1"/>
</dbReference>
<sequence>MTRALPLRPAVRGLVIDEDNHVLMVRLVFDNGAFWVLPGGGIDLGEDHITALHRELAEETGLVGASIGAPVWERTHFFTLVDSGGTEWAGQTETVYLVRTHRFEPAPHFSAEQLLAENLHEHKWWTIDEIASYVGSDHFAPPSIAEHLHHIVQHGVPTTPFVISQTS</sequence>
<keyword evidence="2" id="KW-0378">Hydrolase</keyword>
<dbReference type="SUPFAM" id="SSF55811">
    <property type="entry name" value="Nudix"/>
    <property type="match status" value="1"/>
</dbReference>
<dbReference type="PANTHER" id="PTHR43046:SF12">
    <property type="entry name" value="GDP-MANNOSE MANNOSYL HYDROLASE"/>
    <property type="match status" value="1"/>
</dbReference>
<feature type="domain" description="Nudix hydrolase" evidence="4">
    <location>
        <begin position="6"/>
        <end position="150"/>
    </location>
</feature>
<evidence type="ECO:0000259" key="4">
    <source>
        <dbReference type="PROSITE" id="PS51462"/>
    </source>
</evidence>
<dbReference type="EMBL" id="CAEZUL010000038">
    <property type="protein sequence ID" value="CAB4596744.1"/>
    <property type="molecule type" value="Genomic_DNA"/>
</dbReference>
<reference evidence="5" key="1">
    <citation type="submission" date="2020-05" db="EMBL/GenBank/DDBJ databases">
        <authorList>
            <person name="Chiriac C."/>
            <person name="Salcher M."/>
            <person name="Ghai R."/>
            <person name="Kavagutti S V."/>
        </authorList>
    </citation>
    <scope>NUCLEOTIDE SEQUENCE</scope>
</reference>
<evidence type="ECO:0000256" key="2">
    <source>
        <dbReference type="ARBA" id="ARBA00022801"/>
    </source>
</evidence>
<dbReference type="GO" id="GO:0016787">
    <property type="term" value="F:hydrolase activity"/>
    <property type="evidence" value="ECO:0007669"/>
    <property type="project" value="UniProtKB-KW"/>
</dbReference>
<evidence type="ECO:0000256" key="3">
    <source>
        <dbReference type="ARBA" id="ARBA00022842"/>
    </source>
</evidence>
<dbReference type="Pfam" id="PF00293">
    <property type="entry name" value="NUDIX"/>
    <property type="match status" value="1"/>
</dbReference>